<dbReference type="Pfam" id="PF05402">
    <property type="entry name" value="PqqD"/>
    <property type="match status" value="1"/>
</dbReference>
<dbReference type="InterPro" id="IPR041881">
    <property type="entry name" value="PqqD_sf"/>
</dbReference>
<reference evidence="1" key="2">
    <citation type="submission" date="2020-09" db="EMBL/GenBank/DDBJ databases">
        <authorList>
            <person name="Sun Q."/>
            <person name="Zhou Y."/>
        </authorList>
    </citation>
    <scope>NUCLEOTIDE SEQUENCE</scope>
    <source>
        <strain evidence="1">CGMCC 4.7312</strain>
    </source>
</reference>
<dbReference type="RefSeq" id="WP_189048900.1">
    <property type="nucleotide sequence ID" value="NZ_BMNB01000033.1"/>
</dbReference>
<gene>
    <name evidence="1" type="ORF">GCM10011608_51950</name>
</gene>
<keyword evidence="2" id="KW-1185">Reference proteome</keyword>
<name>A0A917U7T3_9ACTN</name>
<dbReference type="AlphaFoldDB" id="A0A917U7T3"/>
<dbReference type="InterPro" id="IPR008792">
    <property type="entry name" value="PQQD"/>
</dbReference>
<protein>
    <recommendedName>
        <fullName evidence="3">PqqD family protein</fullName>
    </recommendedName>
</protein>
<evidence type="ECO:0000313" key="2">
    <source>
        <dbReference type="Proteomes" id="UP000608890"/>
    </source>
</evidence>
<dbReference type="EMBL" id="BMNB01000033">
    <property type="protein sequence ID" value="GGM60512.1"/>
    <property type="molecule type" value="Genomic_DNA"/>
</dbReference>
<sequence>MNDTPATVYRVRTDRVAWRTAGDEGVLLDLEQAVYFGLGPSAALLWPHLVDGATAEELTRALVERAPVDEERAAADVSRFLSELEAAELVDRS</sequence>
<dbReference type="Proteomes" id="UP000608890">
    <property type="component" value="Unassembled WGS sequence"/>
</dbReference>
<evidence type="ECO:0008006" key="3">
    <source>
        <dbReference type="Google" id="ProtNLM"/>
    </source>
</evidence>
<dbReference type="Gene3D" id="1.10.10.1150">
    <property type="entry name" value="Coenzyme PQQ synthesis protein D (PqqD)"/>
    <property type="match status" value="1"/>
</dbReference>
<accession>A0A917U7T3</accession>
<proteinExistence type="predicted"/>
<reference evidence="1" key="1">
    <citation type="journal article" date="2014" name="Int. J. Syst. Evol. Microbiol.">
        <title>Complete genome sequence of Corynebacterium casei LMG S-19264T (=DSM 44701T), isolated from a smear-ripened cheese.</title>
        <authorList>
            <consortium name="US DOE Joint Genome Institute (JGI-PGF)"/>
            <person name="Walter F."/>
            <person name="Albersmeier A."/>
            <person name="Kalinowski J."/>
            <person name="Ruckert C."/>
        </authorList>
    </citation>
    <scope>NUCLEOTIDE SEQUENCE</scope>
    <source>
        <strain evidence="1">CGMCC 4.7312</strain>
    </source>
</reference>
<organism evidence="1 2">
    <name type="scientific">Micromonospora sonchi</name>
    <dbReference type="NCBI Taxonomy" id="1763543"/>
    <lineage>
        <taxon>Bacteria</taxon>
        <taxon>Bacillati</taxon>
        <taxon>Actinomycetota</taxon>
        <taxon>Actinomycetes</taxon>
        <taxon>Micromonosporales</taxon>
        <taxon>Micromonosporaceae</taxon>
        <taxon>Micromonospora</taxon>
    </lineage>
</organism>
<comment type="caution">
    <text evidence="1">The sequence shown here is derived from an EMBL/GenBank/DDBJ whole genome shotgun (WGS) entry which is preliminary data.</text>
</comment>
<evidence type="ECO:0000313" key="1">
    <source>
        <dbReference type="EMBL" id="GGM60512.1"/>
    </source>
</evidence>